<sequence>MGAVVAELAGGAAATGGYGTAGALEAPAAECRAGCALQPVPGGRHPDSVGGPAAPGDRSGAMRRASASQRSRLLYRNR</sequence>
<gene>
    <name evidence="2" type="ORF">APLA_LOCUS15201</name>
</gene>
<dbReference type="EMBL" id="CADEBD010000431">
    <property type="protein sequence ID" value="CAB3255366.1"/>
    <property type="molecule type" value="Genomic_DNA"/>
</dbReference>
<evidence type="ECO:0000313" key="2">
    <source>
        <dbReference type="EMBL" id="CAB3255366.1"/>
    </source>
</evidence>
<dbReference type="AlphaFoldDB" id="A0A8S1BAN3"/>
<protein>
    <submittedName>
        <fullName evidence="2">Uncharacterized protein</fullName>
    </submittedName>
</protein>
<feature type="region of interest" description="Disordered" evidence="1">
    <location>
        <begin position="40"/>
        <end position="78"/>
    </location>
</feature>
<organism evidence="2 3">
    <name type="scientific">Arctia plantaginis</name>
    <name type="common">Wood tiger moth</name>
    <name type="synonym">Phalaena plantaginis</name>
    <dbReference type="NCBI Taxonomy" id="874455"/>
    <lineage>
        <taxon>Eukaryota</taxon>
        <taxon>Metazoa</taxon>
        <taxon>Ecdysozoa</taxon>
        <taxon>Arthropoda</taxon>
        <taxon>Hexapoda</taxon>
        <taxon>Insecta</taxon>
        <taxon>Pterygota</taxon>
        <taxon>Neoptera</taxon>
        <taxon>Endopterygota</taxon>
        <taxon>Lepidoptera</taxon>
        <taxon>Glossata</taxon>
        <taxon>Ditrysia</taxon>
        <taxon>Noctuoidea</taxon>
        <taxon>Erebidae</taxon>
        <taxon>Arctiinae</taxon>
        <taxon>Arctia</taxon>
    </lineage>
</organism>
<dbReference type="Proteomes" id="UP000494256">
    <property type="component" value="Unassembled WGS sequence"/>
</dbReference>
<reference evidence="2 3" key="1">
    <citation type="submission" date="2020-04" db="EMBL/GenBank/DDBJ databases">
        <authorList>
            <person name="Wallbank WR R."/>
            <person name="Pardo Diaz C."/>
            <person name="Kozak K."/>
            <person name="Martin S."/>
            <person name="Jiggins C."/>
            <person name="Moest M."/>
            <person name="Warren A I."/>
            <person name="Byers J.R.P. K."/>
            <person name="Montejo-Kovacevich G."/>
            <person name="Yen C E."/>
        </authorList>
    </citation>
    <scope>NUCLEOTIDE SEQUENCE [LARGE SCALE GENOMIC DNA]</scope>
</reference>
<evidence type="ECO:0000313" key="3">
    <source>
        <dbReference type="Proteomes" id="UP000494256"/>
    </source>
</evidence>
<evidence type="ECO:0000256" key="1">
    <source>
        <dbReference type="SAM" id="MobiDB-lite"/>
    </source>
</evidence>
<name>A0A8S1BAN3_ARCPL</name>
<feature type="compositionally biased region" description="Low complexity" evidence="1">
    <location>
        <begin position="58"/>
        <end position="72"/>
    </location>
</feature>
<proteinExistence type="predicted"/>
<dbReference type="OrthoDB" id="5969272at2759"/>
<comment type="caution">
    <text evidence="2">The sequence shown here is derived from an EMBL/GenBank/DDBJ whole genome shotgun (WGS) entry which is preliminary data.</text>
</comment>
<accession>A0A8S1BAN3</accession>